<dbReference type="Proteomes" id="UP001178461">
    <property type="component" value="Chromosome 11"/>
</dbReference>
<feature type="region of interest" description="Disordered" evidence="1">
    <location>
        <begin position="1"/>
        <end position="156"/>
    </location>
</feature>
<evidence type="ECO:0000313" key="2">
    <source>
        <dbReference type="EMBL" id="CAI5787032.1"/>
    </source>
</evidence>
<feature type="compositionally biased region" description="Polar residues" evidence="1">
    <location>
        <begin position="17"/>
        <end position="27"/>
    </location>
</feature>
<evidence type="ECO:0000256" key="1">
    <source>
        <dbReference type="SAM" id="MobiDB-lite"/>
    </source>
</evidence>
<feature type="compositionally biased region" description="Low complexity" evidence="1">
    <location>
        <begin position="70"/>
        <end position="84"/>
    </location>
</feature>
<protein>
    <submittedName>
        <fullName evidence="2">Uncharacterized protein</fullName>
    </submittedName>
</protein>
<organism evidence="2 3">
    <name type="scientific">Podarcis lilfordi</name>
    <name type="common">Lilford's wall lizard</name>
    <dbReference type="NCBI Taxonomy" id="74358"/>
    <lineage>
        <taxon>Eukaryota</taxon>
        <taxon>Metazoa</taxon>
        <taxon>Chordata</taxon>
        <taxon>Craniata</taxon>
        <taxon>Vertebrata</taxon>
        <taxon>Euteleostomi</taxon>
        <taxon>Lepidosauria</taxon>
        <taxon>Squamata</taxon>
        <taxon>Bifurcata</taxon>
        <taxon>Unidentata</taxon>
        <taxon>Episquamata</taxon>
        <taxon>Laterata</taxon>
        <taxon>Lacertibaenia</taxon>
        <taxon>Lacertidae</taxon>
        <taxon>Podarcis</taxon>
    </lineage>
</organism>
<name>A0AA35L0K6_9SAUR</name>
<evidence type="ECO:0000313" key="3">
    <source>
        <dbReference type="Proteomes" id="UP001178461"/>
    </source>
</evidence>
<dbReference type="EMBL" id="OX395136">
    <property type="protein sequence ID" value="CAI5787032.1"/>
    <property type="molecule type" value="Genomic_DNA"/>
</dbReference>
<proteinExistence type="predicted"/>
<gene>
    <name evidence="2" type="ORF">PODLI_1B006300</name>
</gene>
<feature type="compositionally biased region" description="Basic residues" evidence="1">
    <location>
        <begin position="91"/>
        <end position="105"/>
    </location>
</feature>
<reference evidence="2" key="1">
    <citation type="submission" date="2022-12" db="EMBL/GenBank/DDBJ databases">
        <authorList>
            <person name="Alioto T."/>
            <person name="Alioto T."/>
            <person name="Gomez Garrido J."/>
        </authorList>
    </citation>
    <scope>NUCLEOTIDE SEQUENCE</scope>
</reference>
<keyword evidence="3" id="KW-1185">Reference proteome</keyword>
<accession>A0AA35L0K6</accession>
<feature type="compositionally biased region" description="Basic and acidic residues" evidence="1">
    <location>
        <begin position="134"/>
        <end position="153"/>
    </location>
</feature>
<sequence length="170" mass="18033">MRGSPRSPPKRLRSPSETRLSTGTRSVSAGWGGGGGGGRRRRRGGGPTHLPSRLPGLGESEQEPPPPHPSATRAAAAPSARASPLQADRGRGRKAKGSERGRRRLLSPGRLPLRPRRHQRSFLSAIPGAAGRGAETKRDRTPVQKGSETKEAAGEGEVFPLEAGVEHRFL</sequence>
<dbReference type="AlphaFoldDB" id="A0AA35L0K6"/>